<evidence type="ECO:0000313" key="2">
    <source>
        <dbReference type="EMBL" id="CAB5216856.1"/>
    </source>
</evidence>
<reference evidence="1" key="1">
    <citation type="submission" date="2020-04" db="EMBL/GenBank/DDBJ databases">
        <authorList>
            <person name="Chiriac C."/>
            <person name="Salcher M."/>
            <person name="Ghai R."/>
            <person name="Kavagutti S V."/>
        </authorList>
    </citation>
    <scope>NUCLEOTIDE SEQUENCE</scope>
</reference>
<dbReference type="EMBL" id="LR798245">
    <property type="protein sequence ID" value="CAB5216856.1"/>
    <property type="molecule type" value="Genomic_DNA"/>
</dbReference>
<name>A0A6J5KZJ9_9CAUD</name>
<dbReference type="EMBL" id="LR796223">
    <property type="protein sequence ID" value="CAB4127934.1"/>
    <property type="molecule type" value="Genomic_DNA"/>
</dbReference>
<proteinExistence type="predicted"/>
<evidence type="ECO:0008006" key="3">
    <source>
        <dbReference type="Google" id="ProtNLM"/>
    </source>
</evidence>
<sequence length="311" mass="33545">MATTQTTGLLSAEMQTYYEKKMLSRLIPNFVYTSLGQKRSIPKNGGKTINFRKVEKILGTTTALTEGTTPTGKSITVTPLTATVSQYGDFVEVSDFLDLTSIDALIDEMATVFGEQAADTMDQVCREALSIGTSFQYASNRASRVTITTADTFNVTELRKALRTLRSNNAKPMSDGYFVAIIHPRTLYDLQNDTAWVNAHLYTDIGIKDLYKGEAGMLYGVRFIVSTNAKVFSAGGSGGIDVYGTLIFGNEAFGVVDVAGGSSVQMIIKPHGAAGTADPLNQRGTIGWKVNFAAVILQDTAMIRVEHSVSA</sequence>
<accession>A0A6J5KZJ9</accession>
<gene>
    <name evidence="1" type="ORF">UFOVP103_5</name>
    <name evidence="2" type="ORF">UFOVP197_4</name>
</gene>
<evidence type="ECO:0000313" key="1">
    <source>
        <dbReference type="EMBL" id="CAB4127934.1"/>
    </source>
</evidence>
<organism evidence="1">
    <name type="scientific">uncultured Caudovirales phage</name>
    <dbReference type="NCBI Taxonomy" id="2100421"/>
    <lineage>
        <taxon>Viruses</taxon>
        <taxon>Duplodnaviria</taxon>
        <taxon>Heunggongvirae</taxon>
        <taxon>Uroviricota</taxon>
        <taxon>Caudoviricetes</taxon>
        <taxon>Peduoviridae</taxon>
        <taxon>Maltschvirus</taxon>
        <taxon>Maltschvirus maltsch</taxon>
    </lineage>
</organism>
<dbReference type="NCBIfam" id="TIGR04387">
    <property type="entry name" value="capsid_maj_N4"/>
    <property type="match status" value="1"/>
</dbReference>
<protein>
    <recommendedName>
        <fullName evidence="3">N4-gp56 family major capsid protein</fullName>
    </recommendedName>
</protein>
<dbReference type="Pfam" id="PF25209">
    <property type="entry name" value="Phage_capsid_4"/>
    <property type="match status" value="1"/>
</dbReference>